<organism evidence="2 3">
    <name type="scientific">Triparma columacea</name>
    <dbReference type="NCBI Taxonomy" id="722753"/>
    <lineage>
        <taxon>Eukaryota</taxon>
        <taxon>Sar</taxon>
        <taxon>Stramenopiles</taxon>
        <taxon>Ochrophyta</taxon>
        <taxon>Bolidophyceae</taxon>
        <taxon>Parmales</taxon>
        <taxon>Triparmaceae</taxon>
        <taxon>Triparma</taxon>
    </lineage>
</organism>
<dbReference type="Proteomes" id="UP001165065">
    <property type="component" value="Unassembled WGS sequence"/>
</dbReference>
<name>A0A9W7G820_9STRA</name>
<gene>
    <name evidence="2" type="ORF">TrCOL_g9192</name>
</gene>
<feature type="compositionally biased region" description="Pro residues" evidence="1">
    <location>
        <begin position="116"/>
        <end position="125"/>
    </location>
</feature>
<dbReference type="InterPro" id="IPR000048">
    <property type="entry name" value="IQ_motif_EF-hand-BS"/>
</dbReference>
<dbReference type="Gene3D" id="1.20.5.190">
    <property type="match status" value="1"/>
</dbReference>
<evidence type="ECO:0000313" key="2">
    <source>
        <dbReference type="EMBL" id="GMI35685.1"/>
    </source>
</evidence>
<keyword evidence="3" id="KW-1185">Reference proteome</keyword>
<evidence type="ECO:0000313" key="3">
    <source>
        <dbReference type="Proteomes" id="UP001165065"/>
    </source>
</evidence>
<reference evidence="3" key="1">
    <citation type="journal article" date="2023" name="Commun. Biol.">
        <title>Genome analysis of Parmales, the sister group of diatoms, reveals the evolutionary specialization of diatoms from phago-mixotrophs to photoautotrophs.</title>
        <authorList>
            <person name="Ban H."/>
            <person name="Sato S."/>
            <person name="Yoshikawa S."/>
            <person name="Yamada K."/>
            <person name="Nakamura Y."/>
            <person name="Ichinomiya M."/>
            <person name="Sato N."/>
            <person name="Blanc-Mathieu R."/>
            <person name="Endo H."/>
            <person name="Kuwata A."/>
            <person name="Ogata H."/>
        </authorList>
    </citation>
    <scope>NUCLEOTIDE SEQUENCE [LARGE SCALE GENOMIC DNA]</scope>
</reference>
<dbReference type="SUPFAM" id="SSF52540">
    <property type="entry name" value="P-loop containing nucleoside triphosphate hydrolases"/>
    <property type="match status" value="1"/>
</dbReference>
<protein>
    <submittedName>
        <fullName evidence="2">Uncharacterized protein</fullName>
    </submittedName>
</protein>
<evidence type="ECO:0000256" key="1">
    <source>
        <dbReference type="SAM" id="MobiDB-lite"/>
    </source>
</evidence>
<comment type="caution">
    <text evidence="2">The sequence shown here is derived from an EMBL/GenBank/DDBJ whole genome shotgun (WGS) entry which is preliminary data.</text>
</comment>
<feature type="region of interest" description="Disordered" evidence="1">
    <location>
        <begin position="116"/>
        <end position="143"/>
    </location>
</feature>
<dbReference type="AlphaFoldDB" id="A0A9W7G820"/>
<accession>A0A9W7G820</accession>
<dbReference type="Pfam" id="PF00612">
    <property type="entry name" value="IQ"/>
    <property type="match status" value="2"/>
</dbReference>
<dbReference type="InterPro" id="IPR027417">
    <property type="entry name" value="P-loop_NTPase"/>
</dbReference>
<dbReference type="EMBL" id="BRYA01000059">
    <property type="protein sequence ID" value="GMI35685.1"/>
    <property type="molecule type" value="Genomic_DNA"/>
</dbReference>
<sequence length="161" mass="18533">MQAPPEDTEKIESLGLTQQGHLESLLYQVSLEIQSDNHPPTWIRFLVAPFMIQVKVDIMEAFARHIQRTWRGFWVRACIHKFEVNIVKVQALYRRHSYRRDYPPLSPPSPILLPCGIPPLPPPQEGPISQDPQAQDPDASSPCVRKLVEKLERKMMTGMEE</sequence>
<proteinExistence type="predicted"/>